<accession>A0A5B7FLI3</accession>
<comment type="caution">
    <text evidence="1">The sequence shown here is derived from an EMBL/GenBank/DDBJ whole genome shotgun (WGS) entry which is preliminary data.</text>
</comment>
<dbReference type="EMBL" id="VSRR010007012">
    <property type="protein sequence ID" value="MPC46033.1"/>
    <property type="molecule type" value="Genomic_DNA"/>
</dbReference>
<dbReference type="Proteomes" id="UP000324222">
    <property type="component" value="Unassembled WGS sequence"/>
</dbReference>
<protein>
    <submittedName>
        <fullName evidence="1">Uncharacterized protein</fullName>
    </submittedName>
</protein>
<gene>
    <name evidence="1" type="ORF">E2C01_039742</name>
</gene>
<reference evidence="1 2" key="1">
    <citation type="submission" date="2019-05" db="EMBL/GenBank/DDBJ databases">
        <title>Another draft genome of Portunus trituberculatus and its Hox gene families provides insights of decapod evolution.</title>
        <authorList>
            <person name="Jeong J.-H."/>
            <person name="Song I."/>
            <person name="Kim S."/>
            <person name="Choi T."/>
            <person name="Kim D."/>
            <person name="Ryu S."/>
            <person name="Kim W."/>
        </authorList>
    </citation>
    <scope>NUCLEOTIDE SEQUENCE [LARGE SCALE GENOMIC DNA]</scope>
    <source>
        <tissue evidence="1">Muscle</tissue>
    </source>
</reference>
<evidence type="ECO:0000313" key="1">
    <source>
        <dbReference type="EMBL" id="MPC46033.1"/>
    </source>
</evidence>
<keyword evidence="2" id="KW-1185">Reference proteome</keyword>
<organism evidence="1 2">
    <name type="scientific">Portunus trituberculatus</name>
    <name type="common">Swimming crab</name>
    <name type="synonym">Neptunus trituberculatus</name>
    <dbReference type="NCBI Taxonomy" id="210409"/>
    <lineage>
        <taxon>Eukaryota</taxon>
        <taxon>Metazoa</taxon>
        <taxon>Ecdysozoa</taxon>
        <taxon>Arthropoda</taxon>
        <taxon>Crustacea</taxon>
        <taxon>Multicrustacea</taxon>
        <taxon>Malacostraca</taxon>
        <taxon>Eumalacostraca</taxon>
        <taxon>Eucarida</taxon>
        <taxon>Decapoda</taxon>
        <taxon>Pleocyemata</taxon>
        <taxon>Brachyura</taxon>
        <taxon>Eubrachyura</taxon>
        <taxon>Portunoidea</taxon>
        <taxon>Portunidae</taxon>
        <taxon>Portuninae</taxon>
        <taxon>Portunus</taxon>
    </lineage>
</organism>
<proteinExistence type="predicted"/>
<name>A0A5B7FLI3_PORTR</name>
<sequence length="103" mass="11139">MDHFTGVSMKQKQRAGTIQAQHLLSQLQCGLAGEAPGSPLLLIFGDVLGCLKAHEEQRELHGGEVQLLEEPHAQDTSVKVQGHLGVLDAVHGLLEDEVLEDKL</sequence>
<dbReference type="AlphaFoldDB" id="A0A5B7FLI3"/>
<evidence type="ECO:0000313" key="2">
    <source>
        <dbReference type="Proteomes" id="UP000324222"/>
    </source>
</evidence>